<dbReference type="Proteomes" id="UP001194468">
    <property type="component" value="Unassembled WGS sequence"/>
</dbReference>
<name>A0AAD4G7N0_BOLED</name>
<evidence type="ECO:0000256" key="1">
    <source>
        <dbReference type="SAM" id="Phobius"/>
    </source>
</evidence>
<evidence type="ECO:0000313" key="2">
    <source>
        <dbReference type="EMBL" id="KAF8423740.1"/>
    </source>
</evidence>
<gene>
    <name evidence="3" type="ORF">L210DRAFT_2106962</name>
    <name evidence="2" type="ORF">L210DRAFT_2132640</name>
</gene>
<organism evidence="3 4">
    <name type="scientific">Boletus edulis BED1</name>
    <dbReference type="NCBI Taxonomy" id="1328754"/>
    <lineage>
        <taxon>Eukaryota</taxon>
        <taxon>Fungi</taxon>
        <taxon>Dikarya</taxon>
        <taxon>Basidiomycota</taxon>
        <taxon>Agaricomycotina</taxon>
        <taxon>Agaricomycetes</taxon>
        <taxon>Agaricomycetidae</taxon>
        <taxon>Boletales</taxon>
        <taxon>Boletineae</taxon>
        <taxon>Boletaceae</taxon>
        <taxon>Boletoideae</taxon>
        <taxon>Boletus</taxon>
    </lineage>
</organism>
<reference evidence="3" key="1">
    <citation type="submission" date="2019-10" db="EMBL/GenBank/DDBJ databases">
        <authorList>
            <consortium name="DOE Joint Genome Institute"/>
            <person name="Kuo A."/>
            <person name="Miyauchi S."/>
            <person name="Kiss E."/>
            <person name="Drula E."/>
            <person name="Kohler A."/>
            <person name="Sanchez-Garcia M."/>
            <person name="Andreopoulos B."/>
            <person name="Barry K.W."/>
            <person name="Bonito G."/>
            <person name="Buee M."/>
            <person name="Carver A."/>
            <person name="Chen C."/>
            <person name="Cichocki N."/>
            <person name="Clum A."/>
            <person name="Culley D."/>
            <person name="Crous P.W."/>
            <person name="Fauchery L."/>
            <person name="Girlanda M."/>
            <person name="Hayes R."/>
            <person name="Keri Z."/>
            <person name="LaButti K."/>
            <person name="Lipzen A."/>
            <person name="Lombard V."/>
            <person name="Magnuson J."/>
            <person name="Maillard F."/>
            <person name="Morin E."/>
            <person name="Murat C."/>
            <person name="Nolan M."/>
            <person name="Ohm R."/>
            <person name="Pangilinan J."/>
            <person name="Pereira M."/>
            <person name="Perotto S."/>
            <person name="Peter M."/>
            <person name="Riley R."/>
            <person name="Sitrit Y."/>
            <person name="Stielow B."/>
            <person name="Szollosi G."/>
            <person name="Zifcakova L."/>
            <person name="Stursova M."/>
            <person name="Spatafora J.W."/>
            <person name="Tedersoo L."/>
            <person name="Vaario L.-M."/>
            <person name="Yamada A."/>
            <person name="Yan M."/>
            <person name="Wang P."/>
            <person name="Xu J."/>
            <person name="Bruns T."/>
            <person name="Baldrian P."/>
            <person name="Vilgalys R."/>
            <person name="Henrissat B."/>
            <person name="Grigoriev I.V."/>
            <person name="Hibbett D."/>
            <person name="Nagy L.G."/>
            <person name="Martin F.M."/>
        </authorList>
    </citation>
    <scope>NUCLEOTIDE SEQUENCE</scope>
    <source>
        <strain evidence="3">BED1</strain>
    </source>
</reference>
<dbReference type="EMBL" id="WHUW01000108">
    <property type="protein sequence ID" value="KAF8423973.1"/>
    <property type="molecule type" value="Genomic_DNA"/>
</dbReference>
<dbReference type="AlphaFoldDB" id="A0AAD4G7N0"/>
<feature type="transmembrane region" description="Helical" evidence="1">
    <location>
        <begin position="21"/>
        <end position="42"/>
    </location>
</feature>
<protein>
    <submittedName>
        <fullName evidence="3">Uncharacterized protein</fullName>
    </submittedName>
</protein>
<keyword evidence="1" id="KW-0812">Transmembrane</keyword>
<evidence type="ECO:0000313" key="3">
    <source>
        <dbReference type="EMBL" id="KAF8423973.1"/>
    </source>
</evidence>
<keyword evidence="1" id="KW-1133">Transmembrane helix</keyword>
<keyword evidence="4" id="KW-1185">Reference proteome</keyword>
<proteinExistence type="predicted"/>
<sequence length="90" mass="10324">MESILYMYQVRRSHESKLTILAINVGLLTSVDVTVFLMLFLVCPSNGAFLVPYILMSHYCDPNSFLSVLNSRLFLRSWSIRKSTFVQTLS</sequence>
<comment type="caution">
    <text evidence="3">The sequence shown here is derived from an EMBL/GenBank/DDBJ whole genome shotgun (WGS) entry which is preliminary data.</text>
</comment>
<reference evidence="3" key="2">
    <citation type="journal article" date="2020" name="Nat. Commun.">
        <title>Large-scale genome sequencing of mycorrhizal fungi provides insights into the early evolution of symbiotic traits.</title>
        <authorList>
            <person name="Miyauchi S."/>
            <person name="Kiss E."/>
            <person name="Kuo A."/>
            <person name="Drula E."/>
            <person name="Kohler A."/>
            <person name="Sanchez-Garcia M."/>
            <person name="Morin E."/>
            <person name="Andreopoulos B."/>
            <person name="Barry K.W."/>
            <person name="Bonito G."/>
            <person name="Buee M."/>
            <person name="Carver A."/>
            <person name="Chen C."/>
            <person name="Cichocki N."/>
            <person name="Clum A."/>
            <person name="Culley D."/>
            <person name="Crous P.W."/>
            <person name="Fauchery L."/>
            <person name="Girlanda M."/>
            <person name="Hayes R.D."/>
            <person name="Keri Z."/>
            <person name="LaButti K."/>
            <person name="Lipzen A."/>
            <person name="Lombard V."/>
            <person name="Magnuson J."/>
            <person name="Maillard F."/>
            <person name="Murat C."/>
            <person name="Nolan M."/>
            <person name="Ohm R.A."/>
            <person name="Pangilinan J."/>
            <person name="Pereira M.F."/>
            <person name="Perotto S."/>
            <person name="Peter M."/>
            <person name="Pfister S."/>
            <person name="Riley R."/>
            <person name="Sitrit Y."/>
            <person name="Stielow J.B."/>
            <person name="Szollosi G."/>
            <person name="Zifcakova L."/>
            <person name="Stursova M."/>
            <person name="Spatafora J.W."/>
            <person name="Tedersoo L."/>
            <person name="Vaario L.M."/>
            <person name="Yamada A."/>
            <person name="Yan M."/>
            <person name="Wang P."/>
            <person name="Xu J."/>
            <person name="Bruns T."/>
            <person name="Baldrian P."/>
            <person name="Vilgalys R."/>
            <person name="Dunand C."/>
            <person name="Henrissat B."/>
            <person name="Grigoriev I.V."/>
            <person name="Hibbett D."/>
            <person name="Nagy L.G."/>
            <person name="Martin F.M."/>
        </authorList>
    </citation>
    <scope>NUCLEOTIDE SEQUENCE</scope>
    <source>
        <strain evidence="3">BED1</strain>
    </source>
</reference>
<dbReference type="EMBL" id="WHUW01000112">
    <property type="protein sequence ID" value="KAF8423740.1"/>
    <property type="molecule type" value="Genomic_DNA"/>
</dbReference>
<evidence type="ECO:0000313" key="4">
    <source>
        <dbReference type="Proteomes" id="UP001194468"/>
    </source>
</evidence>
<keyword evidence="1" id="KW-0472">Membrane</keyword>
<accession>A0AAD4G7N0</accession>